<comment type="caution">
    <text evidence="10">The sequence shown here is derived from an EMBL/GenBank/DDBJ whole genome shotgun (WGS) entry which is preliminary data.</text>
</comment>
<organism evidence="10 11">
    <name type="scientific">Floridaenema aerugineum BLCC-F46</name>
    <dbReference type="NCBI Taxonomy" id="3153654"/>
    <lineage>
        <taxon>Bacteria</taxon>
        <taxon>Bacillati</taxon>
        <taxon>Cyanobacteriota</taxon>
        <taxon>Cyanophyceae</taxon>
        <taxon>Oscillatoriophycideae</taxon>
        <taxon>Aerosakkonematales</taxon>
        <taxon>Aerosakkonemataceae</taxon>
        <taxon>Floridanema</taxon>
        <taxon>Floridanema aerugineum</taxon>
    </lineage>
</organism>
<dbReference type="PANTHER" id="PTHR43711:SF1">
    <property type="entry name" value="HISTIDINE KINASE 1"/>
    <property type="match status" value="1"/>
</dbReference>
<accession>A0ABV4X153</accession>
<dbReference type="Proteomes" id="UP001576774">
    <property type="component" value="Unassembled WGS sequence"/>
</dbReference>
<evidence type="ECO:0000256" key="8">
    <source>
        <dbReference type="SAM" id="Phobius"/>
    </source>
</evidence>
<feature type="transmembrane region" description="Helical" evidence="8">
    <location>
        <begin position="219"/>
        <end position="243"/>
    </location>
</feature>
<keyword evidence="11" id="KW-1185">Reference proteome</keyword>
<dbReference type="InterPro" id="IPR003594">
    <property type="entry name" value="HATPase_dom"/>
</dbReference>
<dbReference type="CDD" id="cd00075">
    <property type="entry name" value="HATPase"/>
    <property type="match status" value="1"/>
</dbReference>
<reference evidence="10 11" key="1">
    <citation type="submission" date="2024-09" db="EMBL/GenBank/DDBJ databases">
        <title>Floridaenema gen nov. (Aerosakkonemataceae, Aerosakkonematales ord. nov., Cyanobacteria) from benthic tropical and subtropical fresh waters, with the description of four new species.</title>
        <authorList>
            <person name="Moretto J.A."/>
            <person name="Berthold D.E."/>
            <person name="Lefler F.W."/>
            <person name="Huang I.-S."/>
            <person name="Laughinghouse H. IV."/>
        </authorList>
    </citation>
    <scope>NUCLEOTIDE SEQUENCE [LARGE SCALE GENOMIC DNA]</scope>
    <source>
        <strain evidence="10 11">BLCC-F46</strain>
    </source>
</reference>
<dbReference type="Gene3D" id="3.30.565.10">
    <property type="entry name" value="Histidine kinase-like ATPase, C-terminal domain"/>
    <property type="match status" value="1"/>
</dbReference>
<name>A0ABV4X153_9CYAN</name>
<evidence type="ECO:0000256" key="1">
    <source>
        <dbReference type="ARBA" id="ARBA00000085"/>
    </source>
</evidence>
<dbReference type="Gene3D" id="1.10.287.130">
    <property type="match status" value="1"/>
</dbReference>
<dbReference type="InterPro" id="IPR036097">
    <property type="entry name" value="HisK_dim/P_sf"/>
</dbReference>
<feature type="transmembrane region" description="Helical" evidence="8">
    <location>
        <begin position="20"/>
        <end position="39"/>
    </location>
</feature>
<dbReference type="Pfam" id="PF02518">
    <property type="entry name" value="HATPase_c"/>
    <property type="match status" value="1"/>
</dbReference>
<dbReference type="SMART" id="SM00388">
    <property type="entry name" value="HisKA"/>
    <property type="match status" value="1"/>
</dbReference>
<feature type="domain" description="Histidine kinase" evidence="9">
    <location>
        <begin position="290"/>
        <end position="504"/>
    </location>
</feature>
<dbReference type="Pfam" id="PF00512">
    <property type="entry name" value="HisKA"/>
    <property type="match status" value="1"/>
</dbReference>
<dbReference type="SUPFAM" id="SSF47384">
    <property type="entry name" value="Homodimeric domain of signal transducing histidine kinase"/>
    <property type="match status" value="1"/>
</dbReference>
<evidence type="ECO:0000256" key="3">
    <source>
        <dbReference type="ARBA" id="ARBA00022553"/>
    </source>
</evidence>
<keyword evidence="4" id="KW-0808">Transferase</keyword>
<evidence type="ECO:0000313" key="10">
    <source>
        <dbReference type="EMBL" id="MFB2876515.1"/>
    </source>
</evidence>
<dbReference type="EMBL" id="JBHFNQ010000052">
    <property type="protein sequence ID" value="MFB2876515.1"/>
    <property type="molecule type" value="Genomic_DNA"/>
</dbReference>
<keyword evidence="8" id="KW-0472">Membrane</keyword>
<dbReference type="PRINTS" id="PR00344">
    <property type="entry name" value="BCTRLSENSOR"/>
</dbReference>
<evidence type="ECO:0000256" key="4">
    <source>
        <dbReference type="ARBA" id="ARBA00022679"/>
    </source>
</evidence>
<keyword evidence="6" id="KW-0902">Two-component regulatory system</keyword>
<dbReference type="PANTHER" id="PTHR43711">
    <property type="entry name" value="TWO-COMPONENT HISTIDINE KINASE"/>
    <property type="match status" value="1"/>
</dbReference>
<dbReference type="InterPro" id="IPR007891">
    <property type="entry name" value="CHASE3"/>
</dbReference>
<evidence type="ECO:0000256" key="7">
    <source>
        <dbReference type="SAM" id="Coils"/>
    </source>
</evidence>
<dbReference type="SUPFAM" id="SSF55874">
    <property type="entry name" value="ATPase domain of HSP90 chaperone/DNA topoisomerase II/histidine kinase"/>
    <property type="match status" value="1"/>
</dbReference>
<dbReference type="InterPro" id="IPR036890">
    <property type="entry name" value="HATPase_C_sf"/>
</dbReference>
<dbReference type="PROSITE" id="PS50109">
    <property type="entry name" value="HIS_KIN"/>
    <property type="match status" value="1"/>
</dbReference>
<dbReference type="SMART" id="SM00387">
    <property type="entry name" value="HATPase_c"/>
    <property type="match status" value="1"/>
</dbReference>
<keyword evidence="8" id="KW-1133">Transmembrane helix</keyword>
<sequence length="504" mass="57265">MMIKYYHLWKKIPVKQRGLLIISIPFSCLIATLVTFGWLKISLVEDEAWVKHTQRVRLETKRLVAGLIDAETGMRGYAMTGRPDFLAPYSQAIANIPKNLKMLQLLVSDNPHQSKEIKEIQVLVQQNLTLMDRKLAQMDAKVVPGGWRSREQKEREEIDEDEYYQSPLQGRFSYSELYDWLAEGKVLMDAARNKIALFEAEEERLLRVRKQHLAFYQTLGWITLFSLTLIGILGGFLTVHLFSRLERELAWERGNLQASNVKLEAALEAQVAAEQKLQNAYEQLQRFTANASHELRAPIAAILSNAQVGLLAPHEDSIQPRKRLEKIVDLTKSISNLIANLLFLARYEKLPETVTEINLNELLWQIVDRCHSEITAKNLKIIWDLPENPVLIKAAPDLLEQAIFNLVQNACKYTPEQGNITIRLFTDLSEVCLQIKDSGMGIPSADLPHIFERFYRVDRVRQKTTGGFGLGLAIAQQIVQLHGGKISAESTLGTGSTFTIRISL</sequence>
<dbReference type="CDD" id="cd00082">
    <property type="entry name" value="HisKA"/>
    <property type="match status" value="1"/>
</dbReference>
<evidence type="ECO:0000256" key="6">
    <source>
        <dbReference type="ARBA" id="ARBA00023012"/>
    </source>
</evidence>
<dbReference type="InterPro" id="IPR050736">
    <property type="entry name" value="Sensor_HK_Regulatory"/>
</dbReference>
<evidence type="ECO:0000259" key="9">
    <source>
        <dbReference type="PROSITE" id="PS50109"/>
    </source>
</evidence>
<dbReference type="InterPro" id="IPR003661">
    <property type="entry name" value="HisK_dim/P_dom"/>
</dbReference>
<dbReference type="CDD" id="cd19410">
    <property type="entry name" value="HK9-like_sensor"/>
    <property type="match status" value="1"/>
</dbReference>
<feature type="coiled-coil region" evidence="7">
    <location>
        <begin position="263"/>
        <end position="290"/>
    </location>
</feature>
<dbReference type="Pfam" id="PF05227">
    <property type="entry name" value="CHASE3"/>
    <property type="match status" value="1"/>
</dbReference>
<evidence type="ECO:0000256" key="2">
    <source>
        <dbReference type="ARBA" id="ARBA00012438"/>
    </source>
</evidence>
<comment type="catalytic activity">
    <reaction evidence="1">
        <text>ATP + protein L-histidine = ADP + protein N-phospho-L-histidine.</text>
        <dbReference type="EC" id="2.7.13.3"/>
    </reaction>
</comment>
<proteinExistence type="predicted"/>
<keyword evidence="5" id="KW-0418">Kinase</keyword>
<evidence type="ECO:0000256" key="5">
    <source>
        <dbReference type="ARBA" id="ARBA00022777"/>
    </source>
</evidence>
<evidence type="ECO:0000313" key="11">
    <source>
        <dbReference type="Proteomes" id="UP001576774"/>
    </source>
</evidence>
<gene>
    <name evidence="10" type="ORF">ACE1CC_06455</name>
</gene>
<dbReference type="InterPro" id="IPR005467">
    <property type="entry name" value="His_kinase_dom"/>
</dbReference>
<keyword evidence="3" id="KW-0597">Phosphoprotein</keyword>
<keyword evidence="7" id="KW-0175">Coiled coil</keyword>
<dbReference type="EC" id="2.7.13.3" evidence="2"/>
<protein>
    <recommendedName>
        <fullName evidence="2">histidine kinase</fullName>
        <ecNumber evidence="2">2.7.13.3</ecNumber>
    </recommendedName>
</protein>
<keyword evidence="8" id="KW-0812">Transmembrane</keyword>
<dbReference type="InterPro" id="IPR004358">
    <property type="entry name" value="Sig_transdc_His_kin-like_C"/>
</dbReference>